<dbReference type="PROSITE" id="PS50850">
    <property type="entry name" value="MFS"/>
    <property type="match status" value="1"/>
</dbReference>
<feature type="transmembrane region" description="Helical" evidence="6">
    <location>
        <begin position="311"/>
        <end position="332"/>
    </location>
</feature>
<keyword evidence="3 6" id="KW-0812">Transmembrane</keyword>
<keyword evidence="5 6" id="KW-0472">Membrane</keyword>
<feature type="domain" description="Major facilitator superfamily (MFS) profile" evidence="7">
    <location>
        <begin position="27"/>
        <end position="423"/>
    </location>
</feature>
<feature type="transmembrane region" description="Helical" evidence="6">
    <location>
        <begin position="23"/>
        <end position="42"/>
    </location>
</feature>
<reference evidence="8 9" key="1">
    <citation type="submission" date="2017-07" db="EMBL/GenBank/DDBJ databases">
        <title>Draft sequence of Rhodococcus enclensis 23b-28.</title>
        <authorList>
            <person name="Besaury L."/>
            <person name="Sancelme M."/>
            <person name="Amato P."/>
            <person name="Lallement A."/>
            <person name="Delort A.-M."/>
        </authorList>
    </citation>
    <scope>NUCLEOTIDE SEQUENCE [LARGE SCALE GENOMIC DNA]</scope>
    <source>
        <strain evidence="8 9">23b-28</strain>
    </source>
</reference>
<sequence>MGLQAPATPRVDTALGIGGRRKLYPWIVFALAFGLLLSDYMSRQVLSAVFPILKADWDLSDSHLASLSSVVALMVGLLTFPLSLLADRWGRVKSLILMAVLWSVATLLCAIAQTYEQMLGARFLVGVGEAAYGSVGIAVVLSVFAPRVHAALAGAFMAGGSFGSVIGVAIGGFIAVQFSWRWSFAAMAIFGLILVALFRALVTEKKLTAYAVEAAPDAAGEALGRDGFRAPVSSLFTNPAVLFAYIGGGLQMFTAAVLLAWLPSFFNRYYDLAPDKAGVTASVFVLLVGSGMVVCGFITDRFSRDDSARKWTTAIVYCAISLVTLSIGLRLATGTAQLVLLGIGAFFSAGSSGPTAAMVANLTHHSIRASAMGTLTVANNLLGLALGPFVVGILADHLGLLGALQLSPFVYVVAALALVAGKRAYPAGMRRLATLQNRPEIPGATEVAEVRSS</sequence>
<evidence type="ECO:0000313" key="8">
    <source>
        <dbReference type="EMBL" id="PCK28952.1"/>
    </source>
</evidence>
<comment type="subcellular location">
    <subcellularLocation>
        <location evidence="1">Cell membrane</location>
        <topology evidence="1">Multi-pass membrane protein</topology>
    </subcellularLocation>
</comment>
<evidence type="ECO:0000256" key="2">
    <source>
        <dbReference type="ARBA" id="ARBA00022475"/>
    </source>
</evidence>
<dbReference type="GO" id="GO:0022857">
    <property type="term" value="F:transmembrane transporter activity"/>
    <property type="evidence" value="ECO:0007669"/>
    <property type="project" value="InterPro"/>
</dbReference>
<feature type="transmembrane region" description="Helical" evidence="6">
    <location>
        <begin position="372"/>
        <end position="394"/>
    </location>
</feature>
<dbReference type="InterPro" id="IPR036259">
    <property type="entry name" value="MFS_trans_sf"/>
</dbReference>
<evidence type="ECO:0000256" key="1">
    <source>
        <dbReference type="ARBA" id="ARBA00004651"/>
    </source>
</evidence>
<comment type="caution">
    <text evidence="8">The sequence shown here is derived from an EMBL/GenBank/DDBJ whole genome shotgun (WGS) entry which is preliminary data.</text>
</comment>
<evidence type="ECO:0000256" key="5">
    <source>
        <dbReference type="ARBA" id="ARBA00023136"/>
    </source>
</evidence>
<evidence type="ECO:0000256" key="3">
    <source>
        <dbReference type="ARBA" id="ARBA00022692"/>
    </source>
</evidence>
<dbReference type="EMBL" id="NOVD01000001">
    <property type="protein sequence ID" value="PCK28952.1"/>
    <property type="molecule type" value="Genomic_DNA"/>
</dbReference>
<evidence type="ECO:0000256" key="4">
    <source>
        <dbReference type="ARBA" id="ARBA00022989"/>
    </source>
</evidence>
<feature type="transmembrane region" description="Helical" evidence="6">
    <location>
        <begin position="62"/>
        <end position="83"/>
    </location>
</feature>
<dbReference type="PANTHER" id="PTHR43124:SF3">
    <property type="entry name" value="CHLORAMPHENICOL EFFLUX PUMP RV0191"/>
    <property type="match status" value="1"/>
</dbReference>
<name>A0A2A5JHX5_RHOSG</name>
<dbReference type="Proteomes" id="UP000230886">
    <property type="component" value="Unassembled WGS sequence"/>
</dbReference>
<organism evidence="8 9">
    <name type="scientific">Rhodococcus qingshengii</name>
    <dbReference type="NCBI Taxonomy" id="334542"/>
    <lineage>
        <taxon>Bacteria</taxon>
        <taxon>Bacillati</taxon>
        <taxon>Actinomycetota</taxon>
        <taxon>Actinomycetes</taxon>
        <taxon>Mycobacteriales</taxon>
        <taxon>Nocardiaceae</taxon>
        <taxon>Rhodococcus</taxon>
        <taxon>Rhodococcus erythropolis group</taxon>
    </lineage>
</organism>
<keyword evidence="2" id="KW-1003">Cell membrane</keyword>
<evidence type="ECO:0000259" key="7">
    <source>
        <dbReference type="PROSITE" id="PS50850"/>
    </source>
</evidence>
<proteinExistence type="predicted"/>
<feature type="transmembrane region" description="Helical" evidence="6">
    <location>
        <begin position="95"/>
        <end position="115"/>
    </location>
</feature>
<dbReference type="GO" id="GO:0005886">
    <property type="term" value="C:plasma membrane"/>
    <property type="evidence" value="ECO:0007669"/>
    <property type="project" value="UniProtKB-SubCell"/>
</dbReference>
<feature type="transmembrane region" description="Helical" evidence="6">
    <location>
        <begin position="400"/>
        <end position="421"/>
    </location>
</feature>
<dbReference type="Pfam" id="PF07690">
    <property type="entry name" value="MFS_1"/>
    <property type="match status" value="1"/>
</dbReference>
<accession>A0A2A5JHX5</accession>
<dbReference type="RefSeq" id="WP_099696778.1">
    <property type="nucleotide sequence ID" value="NZ_NOVD01000001.1"/>
</dbReference>
<keyword evidence="4 6" id="KW-1133">Transmembrane helix</keyword>
<dbReference type="SUPFAM" id="SSF103473">
    <property type="entry name" value="MFS general substrate transporter"/>
    <property type="match status" value="1"/>
</dbReference>
<feature type="transmembrane region" description="Helical" evidence="6">
    <location>
        <begin position="182"/>
        <end position="202"/>
    </location>
</feature>
<protein>
    <submittedName>
        <fullName evidence="8">Multidrug DMT transporter permease</fullName>
    </submittedName>
</protein>
<feature type="transmembrane region" description="Helical" evidence="6">
    <location>
        <begin position="278"/>
        <end position="299"/>
    </location>
</feature>
<evidence type="ECO:0000313" key="9">
    <source>
        <dbReference type="Proteomes" id="UP000230886"/>
    </source>
</evidence>
<dbReference type="InterPro" id="IPR011701">
    <property type="entry name" value="MFS"/>
</dbReference>
<gene>
    <name evidence="8" type="ORF">CHR55_00685</name>
</gene>
<evidence type="ECO:0000256" key="6">
    <source>
        <dbReference type="SAM" id="Phobius"/>
    </source>
</evidence>
<dbReference type="AlphaFoldDB" id="A0A2A5JHX5"/>
<feature type="transmembrane region" description="Helical" evidence="6">
    <location>
        <begin position="242"/>
        <end position="266"/>
    </location>
</feature>
<dbReference type="PANTHER" id="PTHR43124">
    <property type="entry name" value="PURINE EFFLUX PUMP PBUE"/>
    <property type="match status" value="1"/>
</dbReference>
<feature type="transmembrane region" description="Helical" evidence="6">
    <location>
        <begin position="121"/>
        <end position="144"/>
    </location>
</feature>
<dbReference type="Gene3D" id="1.20.1250.20">
    <property type="entry name" value="MFS general substrate transporter like domains"/>
    <property type="match status" value="2"/>
</dbReference>
<feature type="transmembrane region" description="Helical" evidence="6">
    <location>
        <begin position="338"/>
        <end position="360"/>
    </location>
</feature>
<dbReference type="InterPro" id="IPR020846">
    <property type="entry name" value="MFS_dom"/>
</dbReference>
<feature type="transmembrane region" description="Helical" evidence="6">
    <location>
        <begin position="151"/>
        <end position="176"/>
    </location>
</feature>
<dbReference type="InterPro" id="IPR050189">
    <property type="entry name" value="MFS_Efflux_Transporters"/>
</dbReference>